<keyword evidence="2" id="KW-1185">Reference proteome</keyword>
<reference evidence="1" key="1">
    <citation type="submission" date="2023-03" db="EMBL/GenBank/DDBJ databases">
        <title>Massive genome expansion in bonnet fungi (Mycena s.s.) driven by repeated elements and novel gene families across ecological guilds.</title>
        <authorList>
            <consortium name="Lawrence Berkeley National Laboratory"/>
            <person name="Harder C.B."/>
            <person name="Miyauchi S."/>
            <person name="Viragh M."/>
            <person name="Kuo A."/>
            <person name="Thoen E."/>
            <person name="Andreopoulos B."/>
            <person name="Lu D."/>
            <person name="Skrede I."/>
            <person name="Drula E."/>
            <person name="Henrissat B."/>
            <person name="Morin E."/>
            <person name="Kohler A."/>
            <person name="Barry K."/>
            <person name="LaButti K."/>
            <person name="Morin E."/>
            <person name="Salamov A."/>
            <person name="Lipzen A."/>
            <person name="Mereny Z."/>
            <person name="Hegedus B."/>
            <person name="Baldrian P."/>
            <person name="Stursova M."/>
            <person name="Weitz H."/>
            <person name="Taylor A."/>
            <person name="Grigoriev I.V."/>
            <person name="Nagy L.G."/>
            <person name="Martin F."/>
            <person name="Kauserud H."/>
        </authorList>
    </citation>
    <scope>NUCLEOTIDE SEQUENCE</scope>
    <source>
        <strain evidence="1">CBHHK002</strain>
    </source>
</reference>
<accession>A0AAD6YX58</accession>
<dbReference type="EMBL" id="JARIHO010000147">
    <property type="protein sequence ID" value="KAJ7300981.1"/>
    <property type="molecule type" value="Genomic_DNA"/>
</dbReference>
<organism evidence="1 2">
    <name type="scientific">Mycena albidolilacea</name>
    <dbReference type="NCBI Taxonomy" id="1033008"/>
    <lineage>
        <taxon>Eukaryota</taxon>
        <taxon>Fungi</taxon>
        <taxon>Dikarya</taxon>
        <taxon>Basidiomycota</taxon>
        <taxon>Agaricomycotina</taxon>
        <taxon>Agaricomycetes</taxon>
        <taxon>Agaricomycetidae</taxon>
        <taxon>Agaricales</taxon>
        <taxon>Marasmiineae</taxon>
        <taxon>Mycenaceae</taxon>
        <taxon>Mycena</taxon>
    </lineage>
</organism>
<sequence>MKSLSPDFSAVLSGGDLWQPMHARDSRFQQGVFRGKVGVGGPLAVHARSRALPQKKITVPKVLSGCRGPLAVHVCQGLEISTRVFQEKVGGVGSQVGPSFVPSCKKSVYPNFSEVLSGRRGPLTVHACQGLEISTRVFREKVGGVGPSWKRIAARKSCPPAKNSVYPKFSEVLSRQRGPLTVHAYQGLEISTRVFREKLAAKDSLRKSVKVTGKTASLGRFWSCLVHETDRPTPLLRRAGDSLRKSVKVARSEFSPGRSEKKVVNEPHALGNGGKAEGWIWKNGYYMSLSAAKEAEYVSDYRAQLHRAYTDMEQWQEVEILGKGFHHPVQEFHKMEIV</sequence>
<evidence type="ECO:0000313" key="1">
    <source>
        <dbReference type="EMBL" id="KAJ7300981.1"/>
    </source>
</evidence>
<proteinExistence type="predicted"/>
<evidence type="ECO:0000313" key="2">
    <source>
        <dbReference type="Proteomes" id="UP001218218"/>
    </source>
</evidence>
<dbReference type="Proteomes" id="UP001218218">
    <property type="component" value="Unassembled WGS sequence"/>
</dbReference>
<comment type="caution">
    <text evidence="1">The sequence shown here is derived from an EMBL/GenBank/DDBJ whole genome shotgun (WGS) entry which is preliminary data.</text>
</comment>
<dbReference type="AlphaFoldDB" id="A0AAD6YX58"/>
<name>A0AAD6YX58_9AGAR</name>
<gene>
    <name evidence="1" type="ORF">DFH08DRAFT_827951</name>
</gene>
<protein>
    <submittedName>
        <fullName evidence="1">Uncharacterized protein</fullName>
    </submittedName>
</protein>